<organism evidence="2 3">
    <name type="scientific">Ensete ventricosum</name>
    <name type="common">Abyssinian banana</name>
    <name type="synonym">Musa ensete</name>
    <dbReference type="NCBI Taxonomy" id="4639"/>
    <lineage>
        <taxon>Eukaryota</taxon>
        <taxon>Viridiplantae</taxon>
        <taxon>Streptophyta</taxon>
        <taxon>Embryophyta</taxon>
        <taxon>Tracheophyta</taxon>
        <taxon>Spermatophyta</taxon>
        <taxon>Magnoliopsida</taxon>
        <taxon>Liliopsida</taxon>
        <taxon>Zingiberales</taxon>
        <taxon>Musaceae</taxon>
        <taxon>Ensete</taxon>
    </lineage>
</organism>
<accession>A0A426XK02</accession>
<sequence>MSEYPVRIRHQLAPDVVHRQRCNNSSGQRKGDATLGVGVAAVPRPACRTTRSAVRNRVRDYLGPCALVRPRSSQDGVGARLDGWIPRTPSRGFATGVAELGSRGGTSGAYIVDVVGHPYLATLMPLWLTMPSYTSPTPVVLALLTHGGSELVPSGSSRTDQTEREFRNLNGAGADPIE</sequence>
<protein>
    <submittedName>
        <fullName evidence="2">Uncharacterized protein</fullName>
    </submittedName>
</protein>
<name>A0A426XK02_ENSVE</name>
<dbReference type="EMBL" id="AMZH03019908">
    <property type="protein sequence ID" value="RRT39771.1"/>
    <property type="molecule type" value="Genomic_DNA"/>
</dbReference>
<evidence type="ECO:0000313" key="3">
    <source>
        <dbReference type="Proteomes" id="UP000287651"/>
    </source>
</evidence>
<evidence type="ECO:0000256" key="1">
    <source>
        <dbReference type="SAM" id="MobiDB-lite"/>
    </source>
</evidence>
<proteinExistence type="predicted"/>
<reference evidence="2 3" key="1">
    <citation type="journal article" date="2014" name="Agronomy (Basel)">
        <title>A Draft Genome Sequence for Ensete ventricosum, the Drought-Tolerant Tree Against Hunger.</title>
        <authorList>
            <person name="Harrison J."/>
            <person name="Moore K.A."/>
            <person name="Paszkiewicz K."/>
            <person name="Jones T."/>
            <person name="Grant M."/>
            <person name="Ambacheew D."/>
            <person name="Muzemil S."/>
            <person name="Studholme D.J."/>
        </authorList>
    </citation>
    <scope>NUCLEOTIDE SEQUENCE [LARGE SCALE GENOMIC DNA]</scope>
</reference>
<dbReference type="Proteomes" id="UP000287651">
    <property type="component" value="Unassembled WGS sequence"/>
</dbReference>
<evidence type="ECO:0000313" key="2">
    <source>
        <dbReference type="EMBL" id="RRT39771.1"/>
    </source>
</evidence>
<gene>
    <name evidence="2" type="ORF">B296_00052274</name>
</gene>
<feature type="region of interest" description="Disordered" evidence="1">
    <location>
        <begin position="150"/>
        <end position="178"/>
    </location>
</feature>
<dbReference type="AlphaFoldDB" id="A0A426XK02"/>
<comment type="caution">
    <text evidence="2">The sequence shown here is derived from an EMBL/GenBank/DDBJ whole genome shotgun (WGS) entry which is preliminary data.</text>
</comment>